<gene>
    <name evidence="2" type="ORF">GGQ90_004003</name>
</gene>
<dbReference type="RefSeq" id="WP_188083585.1">
    <property type="nucleotide sequence ID" value="NZ_JACIEU010000018.1"/>
</dbReference>
<feature type="signal peptide" evidence="1">
    <location>
        <begin position="1"/>
        <end position="32"/>
    </location>
</feature>
<dbReference type="AlphaFoldDB" id="A0A7W6LTR5"/>
<proteinExistence type="predicted"/>
<evidence type="ECO:0000256" key="1">
    <source>
        <dbReference type="SAM" id="SignalP"/>
    </source>
</evidence>
<reference evidence="2 3" key="1">
    <citation type="submission" date="2020-08" db="EMBL/GenBank/DDBJ databases">
        <title>Genomic Encyclopedia of Type Strains, Phase IV (KMG-IV): sequencing the most valuable type-strain genomes for metagenomic binning, comparative biology and taxonomic classification.</title>
        <authorList>
            <person name="Goeker M."/>
        </authorList>
    </citation>
    <scope>NUCLEOTIDE SEQUENCE [LARGE SCALE GENOMIC DNA]</scope>
    <source>
        <strain evidence="2 3">DSM 19371</strain>
    </source>
</reference>
<keyword evidence="3" id="KW-1185">Reference proteome</keyword>
<dbReference type="Proteomes" id="UP000590524">
    <property type="component" value="Unassembled WGS sequence"/>
</dbReference>
<feature type="chain" id="PRO_5031248895" description="RHS repeat protein" evidence="1">
    <location>
        <begin position="33"/>
        <end position="586"/>
    </location>
</feature>
<comment type="caution">
    <text evidence="2">The sequence shown here is derived from an EMBL/GenBank/DDBJ whole genome shotgun (WGS) entry which is preliminary data.</text>
</comment>
<dbReference type="Gene3D" id="2.180.10.10">
    <property type="entry name" value="RHS repeat-associated core"/>
    <property type="match status" value="1"/>
</dbReference>
<accession>A0A7W6LTR5</accession>
<evidence type="ECO:0000313" key="3">
    <source>
        <dbReference type="Proteomes" id="UP000590524"/>
    </source>
</evidence>
<name>A0A7W6LTR5_9SPHN</name>
<sequence length="586" mass="62862">MKKKPLARPIKAAFLAGTTLLAGIMLPSLARADDFRDDFPEVMTMSPLGVNLQTGRFRYLSTDFSIGPFVVQSTASVAGSNLRGLMYWINKNTGGGGQMTMIKFTMGETHLGFAVSNVSGNLSYLPWDPGTQGWKLVKSGTSYILTNASGEVYTFIDHPALPPATYLDKNKLLGSKVEPNGHRLDYTYDVSANLLNIKSNRGYAIVFQNDLANSKIYICGYNRSVTYVDENTTCNSSSLKVNYNLTGSSEIASLVDVRGGTTSLIRTAGQITCITLVNSSTCKIQNVFGPQGGESTVQTKPDQVRFQTTATGDTYEYQYDNTNYGGDNPAPQPGQIILSYATMMGPKVANIIFENGVAAHIDDSDNGARDYKFSALKPVEVTFPEGNKLKFDYDNNGNALTRRETAKPGSGLADKVATQTFPNAYPLSSPTLCNAADVLCNKPITQVDEKGNQTDFTYDGTHGGVLTETGPSVGGIRPQVRYSYAQRYAWIKNSGGGYSQAATPIWVLTQKSICKTGAASGSGCAIAGDEVVTTYDYGPNSGPNNLELRGVVEDATGLALRTCYGYDAMGNKISETKPRAGLGGCP</sequence>
<organism evidence="2 3">
    <name type="scientific">Sphingobium scionense</name>
    <dbReference type="NCBI Taxonomy" id="1404341"/>
    <lineage>
        <taxon>Bacteria</taxon>
        <taxon>Pseudomonadati</taxon>
        <taxon>Pseudomonadota</taxon>
        <taxon>Alphaproteobacteria</taxon>
        <taxon>Sphingomonadales</taxon>
        <taxon>Sphingomonadaceae</taxon>
        <taxon>Sphingobium</taxon>
    </lineage>
</organism>
<keyword evidence="1" id="KW-0732">Signal</keyword>
<protein>
    <recommendedName>
        <fullName evidence="4">RHS repeat protein</fullName>
    </recommendedName>
</protein>
<dbReference type="EMBL" id="JACIEU010000018">
    <property type="protein sequence ID" value="MBB4150201.1"/>
    <property type="molecule type" value="Genomic_DNA"/>
</dbReference>
<evidence type="ECO:0008006" key="4">
    <source>
        <dbReference type="Google" id="ProtNLM"/>
    </source>
</evidence>
<evidence type="ECO:0000313" key="2">
    <source>
        <dbReference type="EMBL" id="MBB4150201.1"/>
    </source>
</evidence>